<feature type="transmembrane region" description="Helical" evidence="17">
    <location>
        <begin position="37"/>
        <end position="60"/>
    </location>
</feature>
<dbReference type="GO" id="GO:0010304">
    <property type="term" value="P:PSII associated light-harvesting complex II catabolic process"/>
    <property type="evidence" value="ECO:0007669"/>
    <property type="project" value="UniProtKB-ARBA"/>
</dbReference>
<evidence type="ECO:0000256" key="16">
    <source>
        <dbReference type="SAM" id="MobiDB-lite"/>
    </source>
</evidence>
<dbReference type="Pfam" id="PF00004">
    <property type="entry name" value="AAA"/>
    <property type="match status" value="1"/>
</dbReference>
<dbReference type="PANTHER" id="PTHR23076">
    <property type="entry name" value="METALLOPROTEASE M41 FTSH"/>
    <property type="match status" value="1"/>
</dbReference>
<dbReference type="PhylomeDB" id="A0A0G4FU71"/>
<evidence type="ECO:0000256" key="3">
    <source>
        <dbReference type="ARBA" id="ARBA00010044"/>
    </source>
</evidence>
<evidence type="ECO:0000256" key="4">
    <source>
        <dbReference type="ARBA" id="ARBA00010550"/>
    </source>
</evidence>
<dbReference type="GO" id="GO:0006508">
    <property type="term" value="P:proteolysis"/>
    <property type="evidence" value="ECO:0007669"/>
    <property type="project" value="UniProtKB-KW"/>
</dbReference>
<dbReference type="InterPro" id="IPR037219">
    <property type="entry name" value="Peptidase_M41-like"/>
</dbReference>
<evidence type="ECO:0000256" key="5">
    <source>
        <dbReference type="ARBA" id="ARBA00022670"/>
    </source>
</evidence>
<evidence type="ECO:0000256" key="11">
    <source>
        <dbReference type="ARBA" id="ARBA00022840"/>
    </source>
</evidence>
<dbReference type="SMART" id="SM00382">
    <property type="entry name" value="AAA"/>
    <property type="match status" value="1"/>
</dbReference>
<evidence type="ECO:0000313" key="20">
    <source>
        <dbReference type="Proteomes" id="UP000041254"/>
    </source>
</evidence>
<name>A0A0G4FU71_VITBC</name>
<keyword evidence="7" id="KW-0479">Metal-binding</keyword>
<dbReference type="GO" id="GO:0004222">
    <property type="term" value="F:metalloendopeptidase activity"/>
    <property type="evidence" value="ECO:0007669"/>
    <property type="project" value="InterPro"/>
</dbReference>
<dbReference type="OMA" id="NNVEFAA"/>
<evidence type="ECO:0000256" key="12">
    <source>
        <dbReference type="ARBA" id="ARBA00022989"/>
    </source>
</evidence>
<dbReference type="SUPFAM" id="SSF52540">
    <property type="entry name" value="P-loop containing nucleoside triphosphate hydrolases"/>
    <property type="match status" value="1"/>
</dbReference>
<dbReference type="FunFam" id="3.40.50.300:FF:000001">
    <property type="entry name" value="ATP-dependent zinc metalloprotease FtsH"/>
    <property type="match status" value="1"/>
</dbReference>
<keyword evidence="8 15" id="KW-0547">Nucleotide-binding</keyword>
<dbReference type="GO" id="GO:0004176">
    <property type="term" value="F:ATP-dependent peptidase activity"/>
    <property type="evidence" value="ECO:0007669"/>
    <property type="project" value="InterPro"/>
</dbReference>
<comment type="similarity">
    <text evidence="15">Belongs to the AAA ATPase family.</text>
</comment>
<protein>
    <recommendedName>
        <fullName evidence="18">AAA+ ATPase domain-containing protein</fullName>
    </recommendedName>
</protein>
<dbReference type="Pfam" id="PF17862">
    <property type="entry name" value="AAA_lid_3"/>
    <property type="match status" value="1"/>
</dbReference>
<evidence type="ECO:0000256" key="10">
    <source>
        <dbReference type="ARBA" id="ARBA00022833"/>
    </source>
</evidence>
<comment type="subcellular location">
    <subcellularLocation>
        <location evidence="2">Membrane</location>
    </subcellularLocation>
</comment>
<dbReference type="Gene3D" id="3.40.50.300">
    <property type="entry name" value="P-loop containing nucleotide triphosphate hydrolases"/>
    <property type="match status" value="1"/>
</dbReference>
<organism evidence="19 20">
    <name type="scientific">Vitrella brassicaformis (strain CCMP3155)</name>
    <dbReference type="NCBI Taxonomy" id="1169540"/>
    <lineage>
        <taxon>Eukaryota</taxon>
        <taxon>Sar</taxon>
        <taxon>Alveolata</taxon>
        <taxon>Colpodellida</taxon>
        <taxon>Vitrellaceae</taxon>
        <taxon>Vitrella</taxon>
    </lineage>
</organism>
<keyword evidence="11 15" id="KW-0067">ATP-binding</keyword>
<dbReference type="FunFam" id="1.20.58.760:FF:000001">
    <property type="entry name" value="ATP-dependent zinc metalloprotease FtsH"/>
    <property type="match status" value="1"/>
</dbReference>
<dbReference type="Gene3D" id="1.20.58.760">
    <property type="entry name" value="Peptidase M41"/>
    <property type="match status" value="1"/>
</dbReference>
<evidence type="ECO:0000313" key="19">
    <source>
        <dbReference type="EMBL" id="CEM17849.1"/>
    </source>
</evidence>
<evidence type="ECO:0000256" key="15">
    <source>
        <dbReference type="RuleBase" id="RU003651"/>
    </source>
</evidence>
<keyword evidence="12 17" id="KW-1133">Transmembrane helix</keyword>
<dbReference type="Gene3D" id="1.10.8.60">
    <property type="match status" value="1"/>
</dbReference>
<dbReference type="PANTHER" id="PTHR23076:SF97">
    <property type="entry name" value="ATP-DEPENDENT ZINC METALLOPROTEASE YME1L1"/>
    <property type="match status" value="1"/>
</dbReference>
<dbReference type="GO" id="GO:0016020">
    <property type="term" value="C:membrane"/>
    <property type="evidence" value="ECO:0007669"/>
    <property type="project" value="UniProtKB-SubCell"/>
</dbReference>
<dbReference type="InParanoid" id="A0A0G4FU71"/>
<dbReference type="InterPro" id="IPR003959">
    <property type="entry name" value="ATPase_AAA_core"/>
</dbReference>
<evidence type="ECO:0000256" key="17">
    <source>
        <dbReference type="SAM" id="Phobius"/>
    </source>
</evidence>
<dbReference type="HAMAP" id="MF_01458">
    <property type="entry name" value="FtsH"/>
    <property type="match status" value="1"/>
</dbReference>
<keyword evidence="13" id="KW-0482">Metalloprotease</keyword>
<dbReference type="Pfam" id="PF01434">
    <property type="entry name" value="Peptidase_M41"/>
    <property type="match status" value="1"/>
</dbReference>
<dbReference type="GO" id="GO:0005739">
    <property type="term" value="C:mitochondrion"/>
    <property type="evidence" value="ECO:0007669"/>
    <property type="project" value="TreeGrafter"/>
</dbReference>
<feature type="compositionally biased region" description="Low complexity" evidence="16">
    <location>
        <begin position="17"/>
        <end position="27"/>
    </location>
</feature>
<evidence type="ECO:0000256" key="1">
    <source>
        <dbReference type="ARBA" id="ARBA00001947"/>
    </source>
</evidence>
<dbReference type="STRING" id="1169540.A0A0G4FU71"/>
<accession>A0A0G4FU71</accession>
<dbReference type="EMBL" id="CDMY01000498">
    <property type="protein sequence ID" value="CEM17849.1"/>
    <property type="molecule type" value="Genomic_DNA"/>
</dbReference>
<keyword evidence="14 17" id="KW-0472">Membrane</keyword>
<dbReference type="NCBIfam" id="TIGR01241">
    <property type="entry name" value="FtsH_fam"/>
    <property type="match status" value="1"/>
</dbReference>
<comment type="similarity">
    <text evidence="3">In the C-terminal section; belongs to the peptidase M41 family.</text>
</comment>
<feature type="domain" description="AAA+ ATPase" evidence="18">
    <location>
        <begin position="134"/>
        <end position="273"/>
    </location>
</feature>
<dbReference type="InterPro" id="IPR041569">
    <property type="entry name" value="AAA_lid_3"/>
</dbReference>
<keyword evidence="10" id="KW-0862">Zinc</keyword>
<dbReference type="PROSITE" id="PS00674">
    <property type="entry name" value="AAA"/>
    <property type="match status" value="1"/>
</dbReference>
<evidence type="ECO:0000256" key="14">
    <source>
        <dbReference type="ARBA" id="ARBA00023136"/>
    </source>
</evidence>
<dbReference type="GO" id="GO:0046872">
    <property type="term" value="F:metal ion binding"/>
    <property type="evidence" value="ECO:0007669"/>
    <property type="project" value="UniProtKB-KW"/>
</dbReference>
<evidence type="ECO:0000256" key="8">
    <source>
        <dbReference type="ARBA" id="ARBA00022741"/>
    </source>
</evidence>
<feature type="region of interest" description="Disordered" evidence="16">
    <location>
        <begin position="1"/>
        <end position="27"/>
    </location>
</feature>
<dbReference type="InterPro" id="IPR003960">
    <property type="entry name" value="ATPase_AAA_CS"/>
</dbReference>
<keyword evidence="9" id="KW-0378">Hydrolase</keyword>
<comment type="cofactor">
    <cofactor evidence="1">
        <name>Zn(2+)</name>
        <dbReference type="ChEBI" id="CHEBI:29105"/>
    </cofactor>
</comment>
<comment type="similarity">
    <text evidence="4">In the N-terminal section; belongs to the AAA ATPase family.</text>
</comment>
<dbReference type="VEuPathDB" id="CryptoDB:Vbra_2571"/>
<dbReference type="GO" id="GO:0016887">
    <property type="term" value="F:ATP hydrolysis activity"/>
    <property type="evidence" value="ECO:0007669"/>
    <property type="project" value="InterPro"/>
</dbReference>
<dbReference type="InterPro" id="IPR005936">
    <property type="entry name" value="FtsH"/>
</dbReference>
<evidence type="ECO:0000256" key="13">
    <source>
        <dbReference type="ARBA" id="ARBA00023049"/>
    </source>
</evidence>
<dbReference type="SUPFAM" id="SSF140990">
    <property type="entry name" value="FtsH protease domain-like"/>
    <property type="match status" value="1"/>
</dbReference>
<keyword evidence="20" id="KW-1185">Reference proteome</keyword>
<dbReference type="InterPro" id="IPR000642">
    <property type="entry name" value="Peptidase_M41"/>
</dbReference>
<dbReference type="Proteomes" id="UP000041254">
    <property type="component" value="Unassembled WGS sequence"/>
</dbReference>
<dbReference type="InterPro" id="IPR003593">
    <property type="entry name" value="AAA+_ATPase"/>
</dbReference>
<sequence length="578" mass="63646">MEQQQERRPLIPHPARRSASASSQRQGSAAQESSFPLWLGVFLMFLLGTCFGFLLFPFMISMIFMKVAKNINDPGQSGTPHRYLPAAPGIKANTTTQGVKFSDIAGIDEAKEELHEVVEFLRDPMKFAKLGAKLPKGVLLVGPPGTGKTQLARAVANEAGTPFLWASGSEFVELYVGQGARRVRDLFNNARSKAPCIVFIDEIDSIGFRREAEMSGGGREYSQTLNQILTEMDGFNSTRGIVVLGATNRLDILDPALLRPGRFDRHIFVPLPDIKGREQILQIYMNRVPHNSSELNLHTVAKATVGFSGADLENLVNEGALLAARDRSEVVNMTHLLNARDKISIGPQRKSMVITENQKRLTAYHEAGHALVAFKLQPHAHPIHKATIVPRGGALGYVEQMPEEDLVNYRRSECEARLAVAMAGRVAEEIVFGRDAVTTGASSDFEMATGMAIKMVSEWGMSDKVGPVHYGIRGVRRAHAGLDPHDKVVEQEVKRLVEDAKKTAERILKKNRRQLDRLANALLENETLSGEEISDLLDRRRARRKARLEKMGGGTLSPSVAGWKRLFGVGKPANKSPA</sequence>
<dbReference type="FunFam" id="1.10.8.60:FF:000001">
    <property type="entry name" value="ATP-dependent zinc metalloprotease FtsH"/>
    <property type="match status" value="1"/>
</dbReference>
<dbReference type="InterPro" id="IPR027417">
    <property type="entry name" value="P-loop_NTPase"/>
</dbReference>
<dbReference type="AlphaFoldDB" id="A0A0G4FU71"/>
<proteinExistence type="inferred from homology"/>
<reference evidence="19 20" key="1">
    <citation type="submission" date="2014-11" db="EMBL/GenBank/DDBJ databases">
        <authorList>
            <person name="Zhu J."/>
            <person name="Qi W."/>
            <person name="Song R."/>
        </authorList>
    </citation>
    <scope>NUCLEOTIDE SEQUENCE [LARGE SCALE GENOMIC DNA]</scope>
</reference>
<keyword evidence="6 17" id="KW-0812">Transmembrane</keyword>
<dbReference type="OrthoDB" id="1413014at2759"/>
<gene>
    <name evidence="19" type="ORF">Vbra_2571</name>
</gene>
<evidence type="ECO:0000256" key="7">
    <source>
        <dbReference type="ARBA" id="ARBA00022723"/>
    </source>
</evidence>
<evidence type="ECO:0000256" key="9">
    <source>
        <dbReference type="ARBA" id="ARBA00022801"/>
    </source>
</evidence>
<evidence type="ECO:0000259" key="18">
    <source>
        <dbReference type="SMART" id="SM00382"/>
    </source>
</evidence>
<evidence type="ECO:0000256" key="6">
    <source>
        <dbReference type="ARBA" id="ARBA00022692"/>
    </source>
</evidence>
<evidence type="ECO:0000256" key="2">
    <source>
        <dbReference type="ARBA" id="ARBA00004370"/>
    </source>
</evidence>
<dbReference type="CDD" id="cd19501">
    <property type="entry name" value="RecA-like_FtsH"/>
    <property type="match status" value="1"/>
</dbReference>
<dbReference type="GO" id="GO:0005524">
    <property type="term" value="F:ATP binding"/>
    <property type="evidence" value="ECO:0007669"/>
    <property type="project" value="UniProtKB-KW"/>
</dbReference>
<keyword evidence="5" id="KW-0645">Protease</keyword>